<feature type="domain" description="Glycosyltransferase subfamily 4-like N-terminal" evidence="2">
    <location>
        <begin position="57"/>
        <end position="210"/>
    </location>
</feature>
<evidence type="ECO:0000259" key="2">
    <source>
        <dbReference type="Pfam" id="PF13579"/>
    </source>
</evidence>
<evidence type="ECO:0000313" key="3">
    <source>
        <dbReference type="EMBL" id="MDQ0514685.1"/>
    </source>
</evidence>
<dbReference type="EMBL" id="JAUSWJ010000001">
    <property type="protein sequence ID" value="MDQ0514685.1"/>
    <property type="molecule type" value="Genomic_DNA"/>
</dbReference>
<keyword evidence="4" id="KW-1185">Reference proteome</keyword>
<dbReference type="Pfam" id="PF13579">
    <property type="entry name" value="Glyco_trans_4_4"/>
    <property type="match status" value="1"/>
</dbReference>
<evidence type="ECO:0000259" key="1">
    <source>
        <dbReference type="Pfam" id="PF00534"/>
    </source>
</evidence>
<feature type="domain" description="Glycosyl transferase family 1" evidence="1">
    <location>
        <begin position="233"/>
        <end position="389"/>
    </location>
</feature>
<dbReference type="PANTHER" id="PTHR12526">
    <property type="entry name" value="GLYCOSYLTRANSFERASE"/>
    <property type="match status" value="1"/>
</dbReference>
<protein>
    <submittedName>
        <fullName evidence="3">Glycosyltransferase involved in cell wall biosynthesis</fullName>
    </submittedName>
</protein>
<dbReference type="PANTHER" id="PTHR12526:SF636">
    <property type="entry name" value="BLL3647 PROTEIN"/>
    <property type="match status" value="1"/>
</dbReference>
<accession>A0ABU0M162</accession>
<dbReference type="InterPro" id="IPR028098">
    <property type="entry name" value="Glyco_trans_4-like_N"/>
</dbReference>
<dbReference type="Proteomes" id="UP001223743">
    <property type="component" value="Unassembled WGS sequence"/>
</dbReference>
<comment type="caution">
    <text evidence="3">The sequence shown here is derived from an EMBL/GenBank/DDBJ whole genome shotgun (WGS) entry which is preliminary data.</text>
</comment>
<sequence length="419" mass="46063">MNVSSHRRERRNRAAAAIACDHLDRDKRSGRAMRVLRVIASVNPKAGGPIEGMKLSTAALTPMGVDTEVVSLDTPDMAEAAGLPYKVHALGPGIGKIKYTAKLPQWIAANGHRFDAAVVHGLWHYSSIGGHAGLSRGRVPYVLFPHGMMDPWFKKTYPLKHVAKQTFWLLWQGRALRDANEVLFTSEEERRLARGVFRGYGYRERVVAYGTAGPVDDAQNQLAAWHRFAPELANRRYFLFLSRIHPKKGCDLAITAFARLAAAHPGVDLVMAGPDQTGWVAELKQLAAKLGIADRIHWPGMLTGDVKWGAIRAAEVFVLPSHQENFGIVVAEAMACGTPVLTTNQVNIWQEVEASGGGLVSEVTADGIHRLMASWLAMSDDQKAEMRQKALDGFRQRFAIDAVARDLLAALRDAASQRR</sequence>
<gene>
    <name evidence="3" type="ORF">QO015_000298</name>
</gene>
<dbReference type="Gene3D" id="3.40.50.2000">
    <property type="entry name" value="Glycogen Phosphorylase B"/>
    <property type="match status" value="2"/>
</dbReference>
<name>A0ABU0M162_9HYPH</name>
<evidence type="ECO:0000313" key="4">
    <source>
        <dbReference type="Proteomes" id="UP001223743"/>
    </source>
</evidence>
<dbReference type="RefSeq" id="WP_266281933.1">
    <property type="nucleotide sequence ID" value="NZ_JAPKNF010000001.1"/>
</dbReference>
<dbReference type="InterPro" id="IPR001296">
    <property type="entry name" value="Glyco_trans_1"/>
</dbReference>
<proteinExistence type="predicted"/>
<dbReference type="SUPFAM" id="SSF53756">
    <property type="entry name" value="UDP-Glycosyltransferase/glycogen phosphorylase"/>
    <property type="match status" value="1"/>
</dbReference>
<dbReference type="Pfam" id="PF00534">
    <property type="entry name" value="Glycos_transf_1"/>
    <property type="match status" value="1"/>
</dbReference>
<reference evidence="3 4" key="1">
    <citation type="submission" date="2023-07" db="EMBL/GenBank/DDBJ databases">
        <title>Genomic Encyclopedia of Type Strains, Phase IV (KMG-IV): sequencing the most valuable type-strain genomes for metagenomic binning, comparative biology and taxonomic classification.</title>
        <authorList>
            <person name="Goeker M."/>
        </authorList>
    </citation>
    <scope>NUCLEOTIDE SEQUENCE [LARGE SCALE GENOMIC DNA]</scope>
    <source>
        <strain evidence="3 4">B1-1</strain>
    </source>
</reference>
<organism evidence="3 4">
    <name type="scientific">Kaistia geumhonensis</name>
    <dbReference type="NCBI Taxonomy" id="410839"/>
    <lineage>
        <taxon>Bacteria</taxon>
        <taxon>Pseudomonadati</taxon>
        <taxon>Pseudomonadota</taxon>
        <taxon>Alphaproteobacteria</taxon>
        <taxon>Hyphomicrobiales</taxon>
        <taxon>Kaistiaceae</taxon>
        <taxon>Kaistia</taxon>
    </lineage>
</organism>